<dbReference type="GO" id="GO:0005739">
    <property type="term" value="C:mitochondrion"/>
    <property type="evidence" value="ECO:0007669"/>
    <property type="project" value="TreeGrafter"/>
</dbReference>
<feature type="domain" description="GED" evidence="1">
    <location>
        <begin position="590"/>
        <end position="681"/>
    </location>
</feature>
<dbReference type="GO" id="GO:0005525">
    <property type="term" value="F:GTP binding"/>
    <property type="evidence" value="ECO:0007669"/>
    <property type="project" value="InterPro"/>
</dbReference>
<dbReference type="GO" id="GO:0005874">
    <property type="term" value="C:microtubule"/>
    <property type="evidence" value="ECO:0007669"/>
    <property type="project" value="TreeGrafter"/>
</dbReference>
<sequence>MAPTSSTRGPLAQIARDHKELLSAIDELHELGVDIDAFPEFVVVGDRSSGKSSILHAISGIDFPATGTEFSSSVLEVSLRTSNEATIVVEVKEEGSNTFVPVPGLKSRQTDSRAVNKILEQVKVFMERESLLASTPVTALRVKVGAPDFGHIAFVDLPGFSSDLSTDSNCSTDNAVPIAKGYMCKKNAIILIAVPADRIHERLAAVELCKLIDPTGERTLAIVTKTDLLPTDSPLHEQVFGIFHDDQNGFLPPEKWHVLPNPPRHGIYYNGTEALSAPQPQMPTAQIEKHFPQIPDYDQGFGPLIPKLSALYANRLHANLPHLLANGASMLKCKKRDLEQIERPGSTDSERVYYLCGIANKFQAIAQAATKGDYDHDYFHDDSCVPRTGDSRKLRDIIRTLSRAFVHVMKNKGAHCNVVCDEVSITHTTEPAELHESMVPWVNLFHVETPTKVSLSDIKPEFASASSVSQVPGSVSYRLSLDIFRDQCCKWYDIARRHVDLVTDAVRVFVTAALEHVFGGNKSGFDTMTADLVQLFFSQIATELSEKLEELVWHYQHGDMICADDEFRQRLVERQALRLSFHETTQVNGILEAVEMMATYYEMAMHTFIDNVMILAVEKCLVSKIPSLVHSIIASNLYPDAVSRLTGQLAAVDLSMSSLNTEIEALKAALSTCEKHKLQNPIRIVKGRSVDSSETLKHCLPTACVNFNIKRTATRPCQFVVFWK</sequence>
<dbReference type="GO" id="GO:0016559">
    <property type="term" value="P:peroxisome fission"/>
    <property type="evidence" value="ECO:0007669"/>
    <property type="project" value="TreeGrafter"/>
</dbReference>
<dbReference type="PROSITE" id="PS51388">
    <property type="entry name" value="GED"/>
    <property type="match status" value="1"/>
</dbReference>
<dbReference type="Pfam" id="PF00350">
    <property type="entry name" value="Dynamin_N"/>
    <property type="match status" value="1"/>
</dbReference>
<dbReference type="GO" id="GO:0008017">
    <property type="term" value="F:microtubule binding"/>
    <property type="evidence" value="ECO:0007669"/>
    <property type="project" value="TreeGrafter"/>
</dbReference>
<dbReference type="Gene3D" id="1.20.120.1240">
    <property type="entry name" value="Dynamin, middle domain"/>
    <property type="match status" value="1"/>
</dbReference>
<evidence type="ECO:0000259" key="1">
    <source>
        <dbReference type="PROSITE" id="PS51388"/>
    </source>
</evidence>
<gene>
    <name evidence="2" type="ORF">VFPBJ_06694</name>
</gene>
<dbReference type="Proteomes" id="UP000078240">
    <property type="component" value="Unassembled WGS sequence"/>
</dbReference>
<evidence type="ECO:0000313" key="2">
    <source>
        <dbReference type="EMBL" id="OAQ78573.1"/>
    </source>
</evidence>
<dbReference type="InterPro" id="IPR045063">
    <property type="entry name" value="Dynamin_N"/>
</dbReference>
<dbReference type="Gene3D" id="3.40.50.300">
    <property type="entry name" value="P-loop containing nucleotide triphosphate hydrolases"/>
    <property type="match status" value="1"/>
</dbReference>
<protein>
    <submittedName>
        <fullName evidence="2">Dynamin family protein</fullName>
    </submittedName>
</protein>
<dbReference type="GO" id="GO:0000266">
    <property type="term" value="P:mitochondrial fission"/>
    <property type="evidence" value="ECO:0007669"/>
    <property type="project" value="TreeGrafter"/>
</dbReference>
<dbReference type="GO" id="GO:0003924">
    <property type="term" value="F:GTPase activity"/>
    <property type="evidence" value="ECO:0007669"/>
    <property type="project" value="InterPro"/>
</dbReference>
<dbReference type="GO" id="GO:0016020">
    <property type="term" value="C:membrane"/>
    <property type="evidence" value="ECO:0007669"/>
    <property type="project" value="TreeGrafter"/>
</dbReference>
<dbReference type="InterPro" id="IPR022812">
    <property type="entry name" value="Dynamin"/>
</dbReference>
<name>A0A179GMM9_PURLI</name>
<dbReference type="GO" id="GO:0048312">
    <property type="term" value="P:intracellular distribution of mitochondria"/>
    <property type="evidence" value="ECO:0007669"/>
    <property type="project" value="TreeGrafter"/>
</dbReference>
<dbReference type="InterPro" id="IPR027417">
    <property type="entry name" value="P-loop_NTPase"/>
</dbReference>
<organism evidence="2 3">
    <name type="scientific">Purpureocillium lilacinum</name>
    <name type="common">Paecilomyces lilacinus</name>
    <dbReference type="NCBI Taxonomy" id="33203"/>
    <lineage>
        <taxon>Eukaryota</taxon>
        <taxon>Fungi</taxon>
        <taxon>Dikarya</taxon>
        <taxon>Ascomycota</taxon>
        <taxon>Pezizomycotina</taxon>
        <taxon>Sordariomycetes</taxon>
        <taxon>Hypocreomycetidae</taxon>
        <taxon>Hypocreales</taxon>
        <taxon>Ophiocordycipitaceae</taxon>
        <taxon>Purpureocillium</taxon>
    </lineage>
</organism>
<dbReference type="PRINTS" id="PR00195">
    <property type="entry name" value="DYNAMIN"/>
</dbReference>
<dbReference type="InterPro" id="IPR020850">
    <property type="entry name" value="GED_dom"/>
</dbReference>
<dbReference type="PANTHER" id="PTHR11566:SF21">
    <property type="entry name" value="DYNAMIN RELATED PROTEIN 1, ISOFORM A"/>
    <property type="match status" value="1"/>
</dbReference>
<dbReference type="EMBL" id="LSBH01000005">
    <property type="protein sequence ID" value="OAQ78573.1"/>
    <property type="molecule type" value="Genomic_DNA"/>
</dbReference>
<comment type="caution">
    <text evidence="2">The sequence shown here is derived from an EMBL/GenBank/DDBJ whole genome shotgun (WGS) entry which is preliminary data.</text>
</comment>
<dbReference type="PANTHER" id="PTHR11566">
    <property type="entry name" value="DYNAMIN"/>
    <property type="match status" value="1"/>
</dbReference>
<proteinExistence type="predicted"/>
<dbReference type="SUPFAM" id="SSF52540">
    <property type="entry name" value="P-loop containing nucleoside triphosphate hydrolases"/>
    <property type="match status" value="1"/>
</dbReference>
<evidence type="ECO:0000313" key="3">
    <source>
        <dbReference type="Proteomes" id="UP000078240"/>
    </source>
</evidence>
<dbReference type="SMART" id="SM00053">
    <property type="entry name" value="DYNc"/>
    <property type="match status" value="1"/>
</dbReference>
<dbReference type="InterPro" id="IPR001401">
    <property type="entry name" value="Dynamin_GTPase"/>
</dbReference>
<reference evidence="2 3" key="1">
    <citation type="submission" date="2016-01" db="EMBL/GenBank/DDBJ databases">
        <title>Biosynthesis of antibiotic leucinostatins and their inhibition on Phytophthora in bio-control Purpureocillium lilacinum.</title>
        <authorList>
            <person name="Wang G."/>
            <person name="Liu Z."/>
            <person name="Lin R."/>
            <person name="Li E."/>
            <person name="Mao Z."/>
            <person name="Ling J."/>
            <person name="Yin W."/>
            <person name="Xie B."/>
        </authorList>
    </citation>
    <scope>NUCLEOTIDE SEQUENCE [LARGE SCALE GENOMIC DNA]</scope>
    <source>
        <strain evidence="2">PLBJ-1</strain>
    </source>
</reference>
<dbReference type="AlphaFoldDB" id="A0A179GMM9"/>
<dbReference type="GO" id="GO:0006897">
    <property type="term" value="P:endocytosis"/>
    <property type="evidence" value="ECO:0007669"/>
    <property type="project" value="TreeGrafter"/>
</dbReference>
<accession>A0A179GMM9</accession>